<evidence type="ECO:0000256" key="4">
    <source>
        <dbReference type="ARBA" id="ARBA00022448"/>
    </source>
</evidence>
<sequence length="130" mass="14652">MKLKVLIPNEILIDEPVSKVVAEATNGSFCLLPRHLDWVAPLAAGILAFVPKGQESEVFLAVDEGILIKVDDEVLVSCLDAVMGPELHRLRQVVDERFKRLDNQERRSRNTVAKLEAGFIRRFLDIQKYG</sequence>
<dbReference type="NCBIfam" id="TIGR03166">
    <property type="entry name" value="alt_F1F0_F1_eps"/>
    <property type="match status" value="1"/>
</dbReference>
<evidence type="ECO:0000256" key="2">
    <source>
        <dbReference type="ARBA" id="ARBA00004184"/>
    </source>
</evidence>
<dbReference type="OrthoDB" id="8546953at2"/>
<keyword evidence="7" id="KW-0066">ATP synthesis</keyword>
<keyword evidence="4" id="KW-0813">Transport</keyword>
<dbReference type="RefSeq" id="WP_073373113.1">
    <property type="nucleotide sequence ID" value="NZ_FQXS01000001.1"/>
</dbReference>
<proteinExistence type="inferred from homology"/>
<keyword evidence="6" id="KW-0472">Membrane</keyword>
<accession>A0A1M5SJ88</accession>
<keyword evidence="5" id="KW-0406">Ion transport</keyword>
<evidence type="ECO:0000313" key="10">
    <source>
        <dbReference type="Proteomes" id="UP000184139"/>
    </source>
</evidence>
<dbReference type="AlphaFoldDB" id="A0A1M5SJ88"/>
<comment type="subcellular location">
    <subcellularLocation>
        <location evidence="2">Endomembrane system</location>
        <topology evidence="2">Peripheral membrane protein</topology>
    </subcellularLocation>
</comment>
<organism evidence="9 10">
    <name type="scientific">Desulfofustis glycolicus DSM 9705</name>
    <dbReference type="NCBI Taxonomy" id="1121409"/>
    <lineage>
        <taxon>Bacteria</taxon>
        <taxon>Pseudomonadati</taxon>
        <taxon>Thermodesulfobacteriota</taxon>
        <taxon>Desulfobulbia</taxon>
        <taxon>Desulfobulbales</taxon>
        <taxon>Desulfocapsaceae</taxon>
        <taxon>Desulfofustis</taxon>
    </lineage>
</organism>
<feature type="domain" description="ATP synthase F1 complex delta/epsilon subunit N-terminal" evidence="8">
    <location>
        <begin position="1"/>
        <end position="79"/>
    </location>
</feature>
<dbReference type="GO" id="GO:0012505">
    <property type="term" value="C:endomembrane system"/>
    <property type="evidence" value="ECO:0007669"/>
    <property type="project" value="UniProtKB-SubCell"/>
</dbReference>
<evidence type="ECO:0000313" key="9">
    <source>
        <dbReference type="EMBL" id="SHH38525.1"/>
    </source>
</evidence>
<dbReference type="GO" id="GO:0046933">
    <property type="term" value="F:proton-transporting ATP synthase activity, rotational mechanism"/>
    <property type="evidence" value="ECO:0007669"/>
    <property type="project" value="InterPro"/>
</dbReference>
<dbReference type="EMBL" id="FQXS01000001">
    <property type="protein sequence ID" value="SHH38525.1"/>
    <property type="molecule type" value="Genomic_DNA"/>
</dbReference>
<dbReference type="SUPFAM" id="SSF51344">
    <property type="entry name" value="Epsilon subunit of F1F0-ATP synthase N-terminal domain"/>
    <property type="match status" value="1"/>
</dbReference>
<dbReference type="Pfam" id="PF02823">
    <property type="entry name" value="ATP-synt_DE_N"/>
    <property type="match status" value="1"/>
</dbReference>
<keyword evidence="7" id="KW-0139">CF(1)</keyword>
<keyword evidence="10" id="KW-1185">Reference proteome</keyword>
<comment type="function">
    <text evidence="1">Produces ATP from ADP in the presence of a proton gradient across the membrane.</text>
</comment>
<evidence type="ECO:0000256" key="3">
    <source>
        <dbReference type="ARBA" id="ARBA00005712"/>
    </source>
</evidence>
<protein>
    <submittedName>
        <fullName evidence="9">F-type H+-transporting ATPase subunit epsilon</fullName>
    </submittedName>
</protein>
<name>A0A1M5SJ88_9BACT</name>
<dbReference type="GO" id="GO:0045259">
    <property type="term" value="C:proton-transporting ATP synthase complex"/>
    <property type="evidence" value="ECO:0007669"/>
    <property type="project" value="UniProtKB-KW"/>
</dbReference>
<gene>
    <name evidence="9" type="ORF">SAMN02745124_00381</name>
</gene>
<dbReference type="STRING" id="1121409.SAMN02745124_00381"/>
<dbReference type="Gene3D" id="2.60.15.10">
    <property type="entry name" value="F0F1 ATP synthase delta/epsilon subunit, N-terminal"/>
    <property type="match status" value="1"/>
</dbReference>
<dbReference type="Proteomes" id="UP000184139">
    <property type="component" value="Unassembled WGS sequence"/>
</dbReference>
<comment type="similarity">
    <text evidence="3">Belongs to the ATPase epsilon chain family.</text>
</comment>
<evidence type="ECO:0000256" key="6">
    <source>
        <dbReference type="ARBA" id="ARBA00023136"/>
    </source>
</evidence>
<dbReference type="NCBIfam" id="NF004871">
    <property type="entry name" value="PRK06228.1"/>
    <property type="match status" value="1"/>
</dbReference>
<dbReference type="InterPro" id="IPR036771">
    <property type="entry name" value="ATPsynth_dsu/esu_N"/>
</dbReference>
<evidence type="ECO:0000256" key="5">
    <source>
        <dbReference type="ARBA" id="ARBA00023065"/>
    </source>
</evidence>
<reference evidence="9 10" key="1">
    <citation type="submission" date="2016-11" db="EMBL/GenBank/DDBJ databases">
        <authorList>
            <person name="Jaros S."/>
            <person name="Januszkiewicz K."/>
            <person name="Wedrychowicz H."/>
        </authorList>
    </citation>
    <scope>NUCLEOTIDE SEQUENCE [LARGE SCALE GENOMIC DNA]</scope>
    <source>
        <strain evidence="9 10">DSM 9705</strain>
    </source>
</reference>
<evidence type="ECO:0000256" key="1">
    <source>
        <dbReference type="ARBA" id="ARBA00003543"/>
    </source>
</evidence>
<dbReference type="InterPro" id="IPR024037">
    <property type="entry name" value="Alt_ATP_synth_F1_esu"/>
</dbReference>
<evidence type="ECO:0000259" key="8">
    <source>
        <dbReference type="Pfam" id="PF02823"/>
    </source>
</evidence>
<dbReference type="InterPro" id="IPR020546">
    <property type="entry name" value="ATP_synth_F1_dsu/esu_N"/>
</dbReference>
<dbReference type="CDD" id="cd12152">
    <property type="entry name" value="F1-ATPase_delta"/>
    <property type="match status" value="1"/>
</dbReference>
<dbReference type="InterPro" id="IPR001469">
    <property type="entry name" value="ATP_synth_F1_dsu/esu"/>
</dbReference>
<evidence type="ECO:0000256" key="7">
    <source>
        <dbReference type="ARBA" id="ARBA00023196"/>
    </source>
</evidence>